<dbReference type="SUPFAM" id="SSF57850">
    <property type="entry name" value="RING/U-box"/>
    <property type="match status" value="1"/>
</dbReference>
<dbReference type="PANTHER" id="PTHR46573">
    <property type="entry name" value="WD REPEAT, SAM AND U-BOX DOMAIN-CONTAINING PROTEIN 1"/>
    <property type="match status" value="1"/>
</dbReference>
<dbReference type="InterPro" id="IPR052085">
    <property type="entry name" value="WD-SAM-U-box"/>
</dbReference>
<evidence type="ECO:0000313" key="3">
    <source>
        <dbReference type="EnsemblProtists" id="EOD21260"/>
    </source>
</evidence>
<feature type="region of interest" description="Disordered" evidence="1">
    <location>
        <begin position="138"/>
        <end position="161"/>
    </location>
</feature>
<accession>A0A0D3JCM5</accession>
<reference evidence="3" key="2">
    <citation type="submission" date="2024-10" db="UniProtKB">
        <authorList>
            <consortium name="EnsemblProtists"/>
        </authorList>
    </citation>
    <scope>IDENTIFICATION</scope>
</reference>
<dbReference type="Pfam" id="PF04564">
    <property type="entry name" value="U-box"/>
    <property type="match status" value="1"/>
</dbReference>
<dbReference type="PaxDb" id="2903-EOD21260"/>
<feature type="domain" description="U-box" evidence="2">
    <location>
        <begin position="71"/>
        <end position="121"/>
    </location>
</feature>
<dbReference type="EnsemblProtists" id="EOD21260">
    <property type="protein sequence ID" value="EOD21260"/>
    <property type="gene ID" value="EMIHUDRAFT_241449"/>
</dbReference>
<dbReference type="PANTHER" id="PTHR46573:SF1">
    <property type="entry name" value="WD REPEAT, SAM AND U-BOX DOMAIN-CONTAINING PROTEIN 1"/>
    <property type="match status" value="1"/>
</dbReference>
<protein>
    <recommendedName>
        <fullName evidence="2">U-box domain-containing protein</fullName>
    </recommendedName>
</protein>
<feature type="compositionally biased region" description="Basic residues" evidence="1">
    <location>
        <begin position="149"/>
        <end position="161"/>
    </location>
</feature>
<dbReference type="AlphaFoldDB" id="A0A0D3JCM5"/>
<dbReference type="PROSITE" id="PS51698">
    <property type="entry name" value="U_BOX"/>
    <property type="match status" value="1"/>
</dbReference>
<dbReference type="GeneID" id="17266792"/>
<evidence type="ECO:0000259" key="2">
    <source>
        <dbReference type="PROSITE" id="PS51698"/>
    </source>
</evidence>
<proteinExistence type="predicted"/>
<name>A0A0D3JCM5_EMIH1</name>
<dbReference type="HOGENOM" id="CLU_1646874_0_0_1"/>
<keyword evidence="4" id="KW-1185">Reference proteome</keyword>
<reference evidence="4" key="1">
    <citation type="journal article" date="2013" name="Nature">
        <title>Pan genome of the phytoplankton Emiliania underpins its global distribution.</title>
        <authorList>
            <person name="Read B.A."/>
            <person name="Kegel J."/>
            <person name="Klute M.J."/>
            <person name="Kuo A."/>
            <person name="Lefebvre S.C."/>
            <person name="Maumus F."/>
            <person name="Mayer C."/>
            <person name="Miller J."/>
            <person name="Monier A."/>
            <person name="Salamov A."/>
            <person name="Young J."/>
            <person name="Aguilar M."/>
            <person name="Claverie J.M."/>
            <person name="Frickenhaus S."/>
            <person name="Gonzalez K."/>
            <person name="Herman E.K."/>
            <person name="Lin Y.C."/>
            <person name="Napier J."/>
            <person name="Ogata H."/>
            <person name="Sarno A.F."/>
            <person name="Shmutz J."/>
            <person name="Schroeder D."/>
            <person name="de Vargas C."/>
            <person name="Verret F."/>
            <person name="von Dassow P."/>
            <person name="Valentin K."/>
            <person name="Van de Peer Y."/>
            <person name="Wheeler G."/>
            <person name="Dacks J.B."/>
            <person name="Delwiche C.F."/>
            <person name="Dyhrman S.T."/>
            <person name="Glockner G."/>
            <person name="John U."/>
            <person name="Richards T."/>
            <person name="Worden A.Z."/>
            <person name="Zhang X."/>
            <person name="Grigoriev I.V."/>
            <person name="Allen A.E."/>
            <person name="Bidle K."/>
            <person name="Borodovsky M."/>
            <person name="Bowler C."/>
            <person name="Brownlee C."/>
            <person name="Cock J.M."/>
            <person name="Elias M."/>
            <person name="Gladyshev V.N."/>
            <person name="Groth M."/>
            <person name="Guda C."/>
            <person name="Hadaegh A."/>
            <person name="Iglesias-Rodriguez M.D."/>
            <person name="Jenkins J."/>
            <person name="Jones B.M."/>
            <person name="Lawson T."/>
            <person name="Leese F."/>
            <person name="Lindquist E."/>
            <person name="Lobanov A."/>
            <person name="Lomsadze A."/>
            <person name="Malik S.B."/>
            <person name="Marsh M.E."/>
            <person name="Mackinder L."/>
            <person name="Mock T."/>
            <person name="Mueller-Roeber B."/>
            <person name="Pagarete A."/>
            <person name="Parker M."/>
            <person name="Probert I."/>
            <person name="Quesneville H."/>
            <person name="Raines C."/>
            <person name="Rensing S.A."/>
            <person name="Riano-Pachon D.M."/>
            <person name="Richier S."/>
            <person name="Rokitta S."/>
            <person name="Shiraiwa Y."/>
            <person name="Soanes D.M."/>
            <person name="van der Giezen M."/>
            <person name="Wahlund T.M."/>
            <person name="Williams B."/>
            <person name="Wilson W."/>
            <person name="Wolfe G."/>
            <person name="Wurch L.L."/>
        </authorList>
    </citation>
    <scope>NUCLEOTIDE SEQUENCE</scope>
</reference>
<dbReference type="GO" id="GO:0016567">
    <property type="term" value="P:protein ubiquitination"/>
    <property type="evidence" value="ECO:0007669"/>
    <property type="project" value="InterPro"/>
</dbReference>
<dbReference type="GO" id="GO:0004842">
    <property type="term" value="F:ubiquitin-protein transferase activity"/>
    <property type="evidence" value="ECO:0007669"/>
    <property type="project" value="InterPro"/>
</dbReference>
<dbReference type="Gene3D" id="3.30.40.10">
    <property type="entry name" value="Zinc/RING finger domain, C3HC4 (zinc finger)"/>
    <property type="match status" value="1"/>
</dbReference>
<evidence type="ECO:0000256" key="1">
    <source>
        <dbReference type="SAM" id="MobiDB-lite"/>
    </source>
</evidence>
<dbReference type="InterPro" id="IPR013083">
    <property type="entry name" value="Znf_RING/FYVE/PHD"/>
</dbReference>
<evidence type="ECO:0000313" key="4">
    <source>
        <dbReference type="Proteomes" id="UP000013827"/>
    </source>
</evidence>
<dbReference type="RefSeq" id="XP_005773689.1">
    <property type="nucleotide sequence ID" value="XM_005773632.1"/>
</dbReference>
<dbReference type="InterPro" id="IPR003613">
    <property type="entry name" value="Ubox_domain"/>
</dbReference>
<dbReference type="SMART" id="SM00504">
    <property type="entry name" value="Ubox"/>
    <property type="match status" value="1"/>
</dbReference>
<dbReference type="KEGG" id="ehx:EMIHUDRAFT_241449"/>
<dbReference type="Proteomes" id="UP000013827">
    <property type="component" value="Unassembled WGS sequence"/>
</dbReference>
<sequence length="161" mass="17843">MPPSRPEEPDLRLDAAHGLASSAEQRRAVRAELQGLTGMAPLKAFTQLEAKVEYVARGGDPRLLRDGGGHGHSYERSAIERWLATKSTSPMTGEALVHSFLAPNHTLRRMIREWQQARACKSQAAAAGPARRRLPAGCAREMVSSEHGARRRAKIRRKKYK</sequence>
<organism evidence="3 4">
    <name type="scientific">Emiliania huxleyi (strain CCMP1516)</name>
    <dbReference type="NCBI Taxonomy" id="280463"/>
    <lineage>
        <taxon>Eukaryota</taxon>
        <taxon>Haptista</taxon>
        <taxon>Haptophyta</taxon>
        <taxon>Prymnesiophyceae</taxon>
        <taxon>Isochrysidales</taxon>
        <taxon>Noelaerhabdaceae</taxon>
        <taxon>Emiliania</taxon>
    </lineage>
</organism>